<gene>
    <name evidence="3" type="ORF">GCM10011499_17040</name>
</gene>
<evidence type="ECO:0008006" key="5">
    <source>
        <dbReference type="Google" id="ProtNLM"/>
    </source>
</evidence>
<protein>
    <recommendedName>
        <fullName evidence="5">Flagellar biosynthesis protein, FliO</fullName>
    </recommendedName>
</protein>
<reference evidence="3 4" key="1">
    <citation type="journal article" date="2014" name="Int. J. Syst. Evol. Microbiol.">
        <title>Complete genome sequence of Corynebacterium casei LMG S-19264T (=DSM 44701T), isolated from a smear-ripened cheese.</title>
        <authorList>
            <consortium name="US DOE Joint Genome Institute (JGI-PGF)"/>
            <person name="Walter F."/>
            <person name="Albersmeier A."/>
            <person name="Kalinowski J."/>
            <person name="Ruckert C."/>
        </authorList>
    </citation>
    <scope>NUCLEOTIDE SEQUENCE [LARGE SCALE GENOMIC DNA]</scope>
    <source>
        <strain evidence="3 4">CGMCC 1.15896</strain>
    </source>
</reference>
<keyword evidence="4" id="KW-1185">Reference proteome</keyword>
<evidence type="ECO:0000313" key="3">
    <source>
        <dbReference type="EMBL" id="GGA47786.1"/>
    </source>
</evidence>
<accession>A0A916VX33</accession>
<dbReference type="EMBL" id="BMKB01000002">
    <property type="protein sequence ID" value="GGA47786.1"/>
    <property type="molecule type" value="Genomic_DNA"/>
</dbReference>
<organism evidence="3 4">
    <name type="scientific">Pelagibacterium lentulum</name>
    <dbReference type="NCBI Taxonomy" id="2029865"/>
    <lineage>
        <taxon>Bacteria</taxon>
        <taxon>Pseudomonadati</taxon>
        <taxon>Pseudomonadota</taxon>
        <taxon>Alphaproteobacteria</taxon>
        <taxon>Hyphomicrobiales</taxon>
        <taxon>Devosiaceae</taxon>
        <taxon>Pelagibacterium</taxon>
    </lineage>
</organism>
<name>A0A916VX33_9HYPH</name>
<evidence type="ECO:0000256" key="2">
    <source>
        <dbReference type="SAM" id="Phobius"/>
    </source>
</evidence>
<evidence type="ECO:0000313" key="4">
    <source>
        <dbReference type="Proteomes" id="UP000596977"/>
    </source>
</evidence>
<feature type="transmembrane region" description="Helical" evidence="2">
    <location>
        <begin position="16"/>
        <end position="37"/>
    </location>
</feature>
<evidence type="ECO:0000256" key="1">
    <source>
        <dbReference type="SAM" id="MobiDB-lite"/>
    </source>
</evidence>
<feature type="compositionally biased region" description="Basic and acidic residues" evidence="1">
    <location>
        <begin position="132"/>
        <end position="144"/>
    </location>
</feature>
<dbReference type="AlphaFoldDB" id="A0A916VX33"/>
<keyword evidence="2" id="KW-0812">Transmembrane</keyword>
<keyword evidence="2" id="KW-1133">Transmembrane helix</keyword>
<dbReference type="Proteomes" id="UP000596977">
    <property type="component" value="Unassembled WGS sequence"/>
</dbReference>
<proteinExistence type="predicted"/>
<dbReference type="PANTHER" id="PTHR38766">
    <property type="entry name" value="FLAGELLAR PROTEIN FLIO"/>
    <property type="match status" value="1"/>
</dbReference>
<feature type="region of interest" description="Disordered" evidence="1">
    <location>
        <begin position="100"/>
        <end position="212"/>
    </location>
</feature>
<dbReference type="InterPro" id="IPR052205">
    <property type="entry name" value="FliO/MopB"/>
</dbReference>
<dbReference type="OrthoDB" id="8456606at2"/>
<dbReference type="PANTHER" id="PTHR38766:SF1">
    <property type="entry name" value="FLAGELLAR PROTEIN FLIO"/>
    <property type="match status" value="1"/>
</dbReference>
<sequence length="212" mass="22941">MWVQTITNLLGFEATYVTMILALGIVLVLIVFAVWLIKMLGEATRSVGRGRNKRLSIIDSVAIDQKRQAIIIRRDEVEYLIVTGGPNDLVVDAGFPAPPSLPARAPRRGQPLPGTQPIASAAPAGTEEDEDKANIARLRSDKPRKGSSLRHTALLRSIKDDTDELVSGKSDNRPNEGNDSAKNGFGPNKTGDLQETAPDAVETEYADEGKSR</sequence>
<keyword evidence="2" id="KW-0472">Membrane</keyword>
<comment type="caution">
    <text evidence="3">The sequence shown here is derived from an EMBL/GenBank/DDBJ whole genome shotgun (WGS) entry which is preliminary data.</text>
</comment>